<evidence type="ECO:0000313" key="4">
    <source>
        <dbReference type="EMBL" id="KAJ9592841.1"/>
    </source>
</evidence>
<dbReference type="Proteomes" id="UP001233999">
    <property type="component" value="Unassembled WGS sequence"/>
</dbReference>
<dbReference type="AlphaFoldDB" id="A0AAD8EJU2"/>
<comment type="caution">
    <text evidence="4">The sequence shown here is derived from an EMBL/GenBank/DDBJ whole genome shotgun (WGS) entry which is preliminary data.</text>
</comment>
<accession>A0AAD8EJU2</accession>
<dbReference type="PRINTS" id="PR00081">
    <property type="entry name" value="GDHRDH"/>
</dbReference>
<name>A0AAD8EJU2_DIPPU</name>
<dbReference type="GO" id="GO:0016616">
    <property type="term" value="F:oxidoreductase activity, acting on the CH-OH group of donors, NAD or NADP as acceptor"/>
    <property type="evidence" value="ECO:0007669"/>
    <property type="project" value="TreeGrafter"/>
</dbReference>
<evidence type="ECO:0000256" key="1">
    <source>
        <dbReference type="ARBA" id="ARBA00006484"/>
    </source>
</evidence>
<gene>
    <name evidence="4" type="ORF">L9F63_015484</name>
</gene>
<reference evidence="4" key="1">
    <citation type="journal article" date="2023" name="IScience">
        <title>Live-bearing cockroach genome reveals convergent evolutionary mechanisms linked to viviparity in insects and beyond.</title>
        <authorList>
            <person name="Fouks B."/>
            <person name="Harrison M.C."/>
            <person name="Mikhailova A.A."/>
            <person name="Marchal E."/>
            <person name="English S."/>
            <person name="Carruthers M."/>
            <person name="Jennings E.C."/>
            <person name="Chiamaka E.L."/>
            <person name="Frigard R.A."/>
            <person name="Pippel M."/>
            <person name="Attardo G.M."/>
            <person name="Benoit J.B."/>
            <person name="Bornberg-Bauer E."/>
            <person name="Tobe S.S."/>
        </authorList>
    </citation>
    <scope>NUCLEOTIDE SEQUENCE</scope>
    <source>
        <strain evidence="4">Stay&amp;Tobe</strain>
    </source>
</reference>
<keyword evidence="5" id="KW-1185">Reference proteome</keyword>
<dbReference type="SUPFAM" id="SSF51735">
    <property type="entry name" value="NAD(P)-binding Rossmann-fold domains"/>
    <property type="match status" value="1"/>
</dbReference>
<dbReference type="PRINTS" id="PR00080">
    <property type="entry name" value="SDRFAMILY"/>
</dbReference>
<protein>
    <recommendedName>
        <fullName evidence="6">Alcohol dehydrogenase</fullName>
    </recommendedName>
</protein>
<evidence type="ECO:0000256" key="2">
    <source>
        <dbReference type="ARBA" id="ARBA00023002"/>
    </source>
</evidence>
<organism evidence="4 5">
    <name type="scientific">Diploptera punctata</name>
    <name type="common">Pacific beetle cockroach</name>
    <dbReference type="NCBI Taxonomy" id="6984"/>
    <lineage>
        <taxon>Eukaryota</taxon>
        <taxon>Metazoa</taxon>
        <taxon>Ecdysozoa</taxon>
        <taxon>Arthropoda</taxon>
        <taxon>Hexapoda</taxon>
        <taxon>Insecta</taxon>
        <taxon>Pterygota</taxon>
        <taxon>Neoptera</taxon>
        <taxon>Polyneoptera</taxon>
        <taxon>Dictyoptera</taxon>
        <taxon>Blattodea</taxon>
        <taxon>Blaberoidea</taxon>
        <taxon>Blaberidae</taxon>
        <taxon>Diplopterinae</taxon>
        <taxon>Diploptera</taxon>
    </lineage>
</organism>
<evidence type="ECO:0008006" key="6">
    <source>
        <dbReference type="Google" id="ProtNLM"/>
    </source>
</evidence>
<feature type="non-terminal residue" evidence="4">
    <location>
        <position position="294"/>
    </location>
</feature>
<evidence type="ECO:0000256" key="3">
    <source>
        <dbReference type="RuleBase" id="RU000363"/>
    </source>
</evidence>
<reference evidence="4" key="2">
    <citation type="submission" date="2023-05" db="EMBL/GenBank/DDBJ databases">
        <authorList>
            <person name="Fouks B."/>
        </authorList>
    </citation>
    <scope>NUCLEOTIDE SEQUENCE</scope>
    <source>
        <strain evidence="4">Stay&amp;Tobe</strain>
        <tissue evidence="4">Testes</tissue>
    </source>
</reference>
<keyword evidence="2" id="KW-0560">Oxidoreductase</keyword>
<dbReference type="GO" id="GO:0005737">
    <property type="term" value="C:cytoplasm"/>
    <property type="evidence" value="ECO:0007669"/>
    <property type="project" value="TreeGrafter"/>
</dbReference>
<dbReference type="InterPro" id="IPR002347">
    <property type="entry name" value="SDR_fam"/>
</dbReference>
<dbReference type="PANTHER" id="PTHR44229:SF8">
    <property type="entry name" value="ALCOHOL DEHYDROGENASE-RELATED"/>
    <property type="match status" value="1"/>
</dbReference>
<proteinExistence type="inferred from homology"/>
<dbReference type="EMBL" id="JASPKZ010003800">
    <property type="protein sequence ID" value="KAJ9592841.1"/>
    <property type="molecule type" value="Genomic_DNA"/>
</dbReference>
<dbReference type="InterPro" id="IPR020904">
    <property type="entry name" value="Sc_DH/Rdtase_CS"/>
</dbReference>
<sequence>MDPNGKIALVTGGASGIGLATAKELLQQGVQGLSICDVNVTKGETEVKQLQQEFGKSKAIFIKTDVTKDEEVQAAFKQTIKQYGGVDIVINNAGLCNDKKVEHCISVNVIGIIQTAFAALKYMGKDQEGKGGVIVNTGSIAGMGGGCMVTPVYNASKYAVANYCMLFQSDYILRTTGVRVICICPGYTSTEIFPISDGQPPIVTARDEWAPELNRQVEMLLAPQRVENVSKAILKMIREAKTGSLWVSENDKPPYEVKMPPYASLKNSLSLLSVFHLFLQEEEMSDVLGRVLDL</sequence>
<dbReference type="PANTHER" id="PTHR44229">
    <property type="entry name" value="15-HYDROXYPROSTAGLANDIN DEHYDROGENASE [NAD(+)]"/>
    <property type="match status" value="1"/>
</dbReference>
<dbReference type="Pfam" id="PF00106">
    <property type="entry name" value="adh_short"/>
    <property type="match status" value="1"/>
</dbReference>
<evidence type="ECO:0000313" key="5">
    <source>
        <dbReference type="Proteomes" id="UP001233999"/>
    </source>
</evidence>
<dbReference type="InterPro" id="IPR036291">
    <property type="entry name" value="NAD(P)-bd_dom_sf"/>
</dbReference>
<dbReference type="Gene3D" id="3.40.50.720">
    <property type="entry name" value="NAD(P)-binding Rossmann-like Domain"/>
    <property type="match status" value="1"/>
</dbReference>
<dbReference type="PROSITE" id="PS00061">
    <property type="entry name" value="ADH_SHORT"/>
    <property type="match status" value="1"/>
</dbReference>
<comment type="similarity">
    <text evidence="1 3">Belongs to the short-chain dehydrogenases/reductases (SDR) family.</text>
</comment>